<dbReference type="FunFam" id="3.40.50.300:FF:000006">
    <property type="entry name" value="DNA-binding transcriptional regulator NtrC"/>
    <property type="match status" value="1"/>
</dbReference>
<evidence type="ECO:0000313" key="9">
    <source>
        <dbReference type="Proteomes" id="UP000524404"/>
    </source>
</evidence>
<dbReference type="InterPro" id="IPR025662">
    <property type="entry name" value="Sigma_54_int_dom_ATP-bd_1"/>
</dbReference>
<feature type="modified residue" description="4-aspartylphosphate" evidence="5">
    <location>
        <position position="53"/>
    </location>
</feature>
<dbReference type="PRINTS" id="PR01590">
    <property type="entry name" value="HTHFIS"/>
</dbReference>
<dbReference type="Pfam" id="PF00158">
    <property type="entry name" value="Sigma54_activat"/>
    <property type="match status" value="1"/>
</dbReference>
<evidence type="ECO:0000313" key="8">
    <source>
        <dbReference type="EMBL" id="MBB6004433.1"/>
    </source>
</evidence>
<accession>A0A841ETQ3</accession>
<feature type="domain" description="Sigma-54 factor interaction" evidence="6">
    <location>
        <begin position="138"/>
        <end position="367"/>
    </location>
</feature>
<evidence type="ECO:0000256" key="1">
    <source>
        <dbReference type="ARBA" id="ARBA00022741"/>
    </source>
</evidence>
<keyword evidence="3" id="KW-0805">Transcription regulation</keyword>
<dbReference type="SMART" id="SM00448">
    <property type="entry name" value="REC"/>
    <property type="match status" value="1"/>
</dbReference>
<dbReference type="InterPro" id="IPR003593">
    <property type="entry name" value="AAA+_ATPase"/>
</dbReference>
<name>A0A841ETQ3_9BACT</name>
<dbReference type="PROSITE" id="PS00675">
    <property type="entry name" value="SIGMA54_INTERACT_1"/>
    <property type="match status" value="1"/>
</dbReference>
<proteinExistence type="predicted"/>
<evidence type="ECO:0000256" key="4">
    <source>
        <dbReference type="ARBA" id="ARBA00023163"/>
    </source>
</evidence>
<dbReference type="GO" id="GO:0000160">
    <property type="term" value="P:phosphorelay signal transduction system"/>
    <property type="evidence" value="ECO:0007669"/>
    <property type="project" value="InterPro"/>
</dbReference>
<dbReference type="Pfam" id="PF02954">
    <property type="entry name" value="HTH_8"/>
    <property type="match status" value="1"/>
</dbReference>
<evidence type="ECO:0000259" key="7">
    <source>
        <dbReference type="PROSITE" id="PS50110"/>
    </source>
</evidence>
<evidence type="ECO:0000256" key="5">
    <source>
        <dbReference type="PROSITE-ProRule" id="PRU00169"/>
    </source>
</evidence>
<dbReference type="SUPFAM" id="SSF52172">
    <property type="entry name" value="CheY-like"/>
    <property type="match status" value="1"/>
</dbReference>
<dbReference type="PANTHER" id="PTHR32071:SF121">
    <property type="entry name" value="SIGMA L-DEPENDENT TRANSCRIPTIONAL REGULATOR YQIR-RELATED"/>
    <property type="match status" value="1"/>
</dbReference>
<evidence type="ECO:0000259" key="6">
    <source>
        <dbReference type="PROSITE" id="PS50045"/>
    </source>
</evidence>
<dbReference type="SUPFAM" id="SSF46689">
    <property type="entry name" value="Homeodomain-like"/>
    <property type="match status" value="1"/>
</dbReference>
<feature type="domain" description="Response regulatory" evidence="7">
    <location>
        <begin position="4"/>
        <end position="118"/>
    </location>
</feature>
<dbReference type="InterPro" id="IPR002078">
    <property type="entry name" value="Sigma_54_int"/>
</dbReference>
<dbReference type="Gene3D" id="3.40.50.2300">
    <property type="match status" value="1"/>
</dbReference>
<dbReference type="Pfam" id="PF25601">
    <property type="entry name" value="AAA_lid_14"/>
    <property type="match status" value="1"/>
</dbReference>
<dbReference type="SUPFAM" id="SSF52540">
    <property type="entry name" value="P-loop containing nucleoside triphosphate hydrolases"/>
    <property type="match status" value="1"/>
</dbReference>
<dbReference type="CDD" id="cd00156">
    <property type="entry name" value="REC"/>
    <property type="match status" value="1"/>
</dbReference>
<dbReference type="Gene3D" id="3.40.50.300">
    <property type="entry name" value="P-loop containing nucleotide triphosphate hydrolases"/>
    <property type="match status" value="1"/>
</dbReference>
<sequence>MKGTVLIIDDEKQLRGLLKRIIELEDYTVWEVGDLKSAWKILENQAIQVVLSDVKLPDGNGVDFTQKFKEKFPNLEIIVMTAYGTIQDGIKAMKNGAFDYLVKGDDNEKILPMLSLAMEKVQNQSPIILPKSQGFEKVLGKSKQIKEVISLAQKVAKTDTTVLLTGETGTGKEVFANAIHQESKRASKNFVAVNCATFSREILESELFGHKAGAFTGANKDKKGLFEEADGGTIFLDEIGEMSLDLQAKLLRVLETGTFIKVGDTKLIKVDVRIISATNRDLSKEANEGHFRSDLFYRLSVFQIALPPLRERKTDIEVMARFFAKDFAKKFNITIADLQEDFLEKLNNYNWQGNIRELRNVIERTIILNENGHLTVESLPINIQFPAENLSANILNSFDLHSIEKQHIQKVLQHTKGNKTETARLLNIGLTTLYRKIEEYNIS</sequence>
<dbReference type="GO" id="GO:0043565">
    <property type="term" value="F:sequence-specific DNA binding"/>
    <property type="evidence" value="ECO:0007669"/>
    <property type="project" value="InterPro"/>
</dbReference>
<dbReference type="GO" id="GO:0006355">
    <property type="term" value="P:regulation of DNA-templated transcription"/>
    <property type="evidence" value="ECO:0007669"/>
    <property type="project" value="InterPro"/>
</dbReference>
<dbReference type="InterPro" id="IPR058031">
    <property type="entry name" value="AAA_lid_NorR"/>
</dbReference>
<gene>
    <name evidence="8" type="ORF">HNP25_003096</name>
</gene>
<reference evidence="8 9" key="1">
    <citation type="submission" date="2020-08" db="EMBL/GenBank/DDBJ databases">
        <title>Functional genomics of gut bacteria from endangered species of beetles.</title>
        <authorList>
            <person name="Carlos-Shanley C."/>
        </authorList>
    </citation>
    <scope>NUCLEOTIDE SEQUENCE [LARGE SCALE GENOMIC DNA]</scope>
    <source>
        <strain evidence="8 9">S00070</strain>
    </source>
</reference>
<dbReference type="InterPro" id="IPR027417">
    <property type="entry name" value="P-loop_NTPase"/>
</dbReference>
<keyword evidence="2" id="KW-0067">ATP-binding</keyword>
<dbReference type="CDD" id="cd00009">
    <property type="entry name" value="AAA"/>
    <property type="match status" value="1"/>
</dbReference>
<dbReference type="PROSITE" id="PS50045">
    <property type="entry name" value="SIGMA54_INTERACT_4"/>
    <property type="match status" value="1"/>
</dbReference>
<evidence type="ECO:0000256" key="3">
    <source>
        <dbReference type="ARBA" id="ARBA00023015"/>
    </source>
</evidence>
<keyword evidence="9" id="KW-1185">Reference proteome</keyword>
<keyword evidence="8" id="KW-0238">DNA-binding</keyword>
<dbReference type="Proteomes" id="UP000524404">
    <property type="component" value="Unassembled WGS sequence"/>
</dbReference>
<dbReference type="EMBL" id="JACHKT010000023">
    <property type="protein sequence ID" value="MBB6004433.1"/>
    <property type="molecule type" value="Genomic_DNA"/>
</dbReference>
<dbReference type="Pfam" id="PF00072">
    <property type="entry name" value="Response_reg"/>
    <property type="match status" value="1"/>
</dbReference>
<organism evidence="8 9">
    <name type="scientific">Arcicella rosea</name>
    <dbReference type="NCBI Taxonomy" id="502909"/>
    <lineage>
        <taxon>Bacteria</taxon>
        <taxon>Pseudomonadati</taxon>
        <taxon>Bacteroidota</taxon>
        <taxon>Cytophagia</taxon>
        <taxon>Cytophagales</taxon>
        <taxon>Flectobacillaceae</taxon>
        <taxon>Arcicella</taxon>
    </lineage>
</organism>
<dbReference type="RefSeq" id="WP_184135412.1">
    <property type="nucleotide sequence ID" value="NZ_JACHKT010000023.1"/>
</dbReference>
<keyword evidence="1" id="KW-0547">Nucleotide-binding</keyword>
<comment type="caution">
    <text evidence="8">The sequence shown here is derived from an EMBL/GenBank/DDBJ whole genome shotgun (WGS) entry which is preliminary data.</text>
</comment>
<dbReference type="GO" id="GO:0005524">
    <property type="term" value="F:ATP binding"/>
    <property type="evidence" value="ECO:0007669"/>
    <property type="project" value="UniProtKB-KW"/>
</dbReference>
<protein>
    <submittedName>
        <fullName evidence="8">DNA-binding NtrC family response regulator</fullName>
    </submittedName>
</protein>
<evidence type="ECO:0000256" key="2">
    <source>
        <dbReference type="ARBA" id="ARBA00022840"/>
    </source>
</evidence>
<dbReference type="InterPro" id="IPR025943">
    <property type="entry name" value="Sigma_54_int_dom_ATP-bd_2"/>
</dbReference>
<dbReference type="AlphaFoldDB" id="A0A841ETQ3"/>
<dbReference type="PROSITE" id="PS50110">
    <property type="entry name" value="RESPONSE_REGULATORY"/>
    <property type="match status" value="1"/>
</dbReference>
<dbReference type="PANTHER" id="PTHR32071">
    <property type="entry name" value="TRANSCRIPTIONAL REGULATORY PROTEIN"/>
    <property type="match status" value="1"/>
</dbReference>
<keyword evidence="4" id="KW-0804">Transcription</keyword>
<keyword evidence="5" id="KW-0597">Phosphoprotein</keyword>
<dbReference type="PROSITE" id="PS00676">
    <property type="entry name" value="SIGMA54_INTERACT_2"/>
    <property type="match status" value="1"/>
</dbReference>
<dbReference type="InterPro" id="IPR002197">
    <property type="entry name" value="HTH_Fis"/>
</dbReference>
<dbReference type="InterPro" id="IPR009057">
    <property type="entry name" value="Homeodomain-like_sf"/>
</dbReference>
<dbReference type="InterPro" id="IPR001789">
    <property type="entry name" value="Sig_transdc_resp-reg_receiver"/>
</dbReference>
<dbReference type="Gene3D" id="1.10.10.60">
    <property type="entry name" value="Homeodomain-like"/>
    <property type="match status" value="1"/>
</dbReference>
<dbReference type="InterPro" id="IPR011006">
    <property type="entry name" value="CheY-like_superfamily"/>
</dbReference>
<dbReference type="SMART" id="SM00382">
    <property type="entry name" value="AAA"/>
    <property type="match status" value="1"/>
</dbReference>
<dbReference type="Gene3D" id="1.10.8.60">
    <property type="match status" value="1"/>
</dbReference>